<evidence type="ECO:0000313" key="8">
    <source>
        <dbReference type="EMBL" id="QCD41492.1"/>
    </source>
</evidence>
<keyword evidence="4 6" id="KW-1133">Transmembrane helix</keyword>
<evidence type="ECO:0000256" key="4">
    <source>
        <dbReference type="ARBA" id="ARBA00022989"/>
    </source>
</evidence>
<evidence type="ECO:0000256" key="2">
    <source>
        <dbReference type="ARBA" id="ARBA00022475"/>
    </source>
</evidence>
<feature type="domain" description="EamA" evidence="7">
    <location>
        <begin position="10"/>
        <end position="139"/>
    </location>
</feature>
<evidence type="ECO:0000256" key="3">
    <source>
        <dbReference type="ARBA" id="ARBA00022692"/>
    </source>
</evidence>
<keyword evidence="9" id="KW-1185">Reference proteome</keyword>
<protein>
    <submittedName>
        <fullName evidence="8">EamA/RhaT family transporter</fullName>
    </submittedName>
</protein>
<feature type="transmembrane region" description="Helical" evidence="6">
    <location>
        <begin position="246"/>
        <end position="265"/>
    </location>
</feature>
<feature type="transmembrane region" description="Helical" evidence="6">
    <location>
        <begin position="90"/>
        <end position="111"/>
    </location>
</feature>
<reference evidence="9" key="1">
    <citation type="submission" date="2019-02" db="EMBL/GenBank/DDBJ databases">
        <title>Isolation and identification of novel species under the genus Muribaculum.</title>
        <authorList>
            <person name="Miyake S."/>
            <person name="Ding Y."/>
            <person name="Low A."/>
            <person name="Soh M."/>
            <person name="Seedorf H."/>
        </authorList>
    </citation>
    <scope>NUCLEOTIDE SEQUENCE [LARGE SCALE GENOMIC DNA]</scope>
    <source>
        <strain evidence="9">H5</strain>
    </source>
</reference>
<evidence type="ECO:0000256" key="5">
    <source>
        <dbReference type="ARBA" id="ARBA00023136"/>
    </source>
</evidence>
<dbReference type="RefSeq" id="WP_136414193.1">
    <property type="nucleotide sequence ID" value="NZ_CAXHQF010000009.1"/>
</dbReference>
<feature type="transmembrane region" description="Helical" evidence="6">
    <location>
        <begin position="154"/>
        <end position="174"/>
    </location>
</feature>
<feature type="transmembrane region" description="Helical" evidence="6">
    <location>
        <begin position="7"/>
        <end position="26"/>
    </location>
</feature>
<keyword evidence="3 6" id="KW-0812">Transmembrane</keyword>
<dbReference type="Proteomes" id="UP000297149">
    <property type="component" value="Chromosome"/>
</dbReference>
<evidence type="ECO:0000313" key="9">
    <source>
        <dbReference type="Proteomes" id="UP000297149"/>
    </source>
</evidence>
<feature type="transmembrane region" description="Helical" evidence="6">
    <location>
        <begin position="68"/>
        <end position="84"/>
    </location>
</feature>
<keyword evidence="2" id="KW-1003">Cell membrane</keyword>
<feature type="transmembrane region" description="Helical" evidence="6">
    <location>
        <begin position="271"/>
        <end position="287"/>
    </location>
</feature>
<dbReference type="GO" id="GO:0005886">
    <property type="term" value="C:plasma membrane"/>
    <property type="evidence" value="ECO:0007669"/>
    <property type="project" value="UniProtKB-SubCell"/>
</dbReference>
<feature type="transmembrane region" description="Helical" evidence="6">
    <location>
        <begin position="186"/>
        <end position="203"/>
    </location>
</feature>
<name>A0A4P7W168_9BACT</name>
<dbReference type="SUPFAM" id="SSF103481">
    <property type="entry name" value="Multidrug resistance efflux transporter EmrE"/>
    <property type="match status" value="2"/>
</dbReference>
<dbReference type="PANTHER" id="PTHR32322:SF18">
    <property type="entry name" value="S-ADENOSYLMETHIONINE_S-ADENOSYLHOMOCYSTEINE TRANSPORTER"/>
    <property type="match status" value="1"/>
</dbReference>
<gene>
    <name evidence="8" type="ORF">E7747_03750</name>
</gene>
<dbReference type="Pfam" id="PF00892">
    <property type="entry name" value="EamA"/>
    <property type="match status" value="2"/>
</dbReference>
<dbReference type="EMBL" id="CP039396">
    <property type="protein sequence ID" value="QCD41492.1"/>
    <property type="molecule type" value="Genomic_DNA"/>
</dbReference>
<comment type="subcellular location">
    <subcellularLocation>
        <location evidence="1">Cell membrane</location>
        <topology evidence="1">Multi-pass membrane protein</topology>
    </subcellularLocation>
</comment>
<dbReference type="InterPro" id="IPR037185">
    <property type="entry name" value="EmrE-like"/>
</dbReference>
<evidence type="ECO:0000256" key="1">
    <source>
        <dbReference type="ARBA" id="ARBA00004651"/>
    </source>
</evidence>
<feature type="transmembrane region" description="Helical" evidence="6">
    <location>
        <begin position="38"/>
        <end position="56"/>
    </location>
</feature>
<dbReference type="PANTHER" id="PTHR32322">
    <property type="entry name" value="INNER MEMBRANE TRANSPORTER"/>
    <property type="match status" value="1"/>
</dbReference>
<keyword evidence="5 6" id="KW-0472">Membrane</keyword>
<dbReference type="InterPro" id="IPR050638">
    <property type="entry name" value="AA-Vitamin_Transporters"/>
</dbReference>
<sequence>MKRSSNFIPHLFASISVIVWGVTFVSTKVLIGQGLTPLQIFVYRFALAYVCMLPLMRRLWANSLKDEICLALGGLSGGSLYFLTENTALGITFASNVSLLICTAPIFTIILDRIIWKTPLRKSLLVGSLIALVGVAVVIINGNLEFKISPLGDFLTIVAAILWAIYSIIVRKLSRTYDTFFISRKVFFYGVVSVLPLFIASTSPAELSLLGRSAVWSNIMFLGIMASMLCYMMWNVSVKALGADKASNYIYVNPLVTIIASAIFLGEPLTVFTFIGAAAIIGGVFIAERCG</sequence>
<accession>A0A4P7W168</accession>
<feature type="domain" description="EamA" evidence="7">
    <location>
        <begin position="151"/>
        <end position="286"/>
    </location>
</feature>
<organism evidence="8 9">
    <name type="scientific">Duncaniella dubosii</name>
    <dbReference type="NCBI Taxonomy" id="2518971"/>
    <lineage>
        <taxon>Bacteria</taxon>
        <taxon>Pseudomonadati</taxon>
        <taxon>Bacteroidota</taxon>
        <taxon>Bacteroidia</taxon>
        <taxon>Bacteroidales</taxon>
        <taxon>Muribaculaceae</taxon>
        <taxon>Duncaniella</taxon>
    </lineage>
</organism>
<dbReference type="InterPro" id="IPR000620">
    <property type="entry name" value="EamA_dom"/>
</dbReference>
<evidence type="ECO:0000256" key="6">
    <source>
        <dbReference type="SAM" id="Phobius"/>
    </source>
</evidence>
<feature type="transmembrane region" description="Helical" evidence="6">
    <location>
        <begin position="215"/>
        <end position="234"/>
    </location>
</feature>
<dbReference type="AlphaFoldDB" id="A0A4P7W168"/>
<feature type="transmembrane region" description="Helical" evidence="6">
    <location>
        <begin position="123"/>
        <end position="142"/>
    </location>
</feature>
<dbReference type="KEGG" id="ddb:E7747_03750"/>
<evidence type="ECO:0000259" key="7">
    <source>
        <dbReference type="Pfam" id="PF00892"/>
    </source>
</evidence>
<proteinExistence type="predicted"/>